<feature type="signal peptide" evidence="2">
    <location>
        <begin position="1"/>
        <end position="22"/>
    </location>
</feature>
<organism evidence="3 5">
    <name type="scientific">Heterostelium pallidum (strain ATCC 26659 / Pp 5 / PN500)</name>
    <name type="common">Cellular slime mold</name>
    <name type="synonym">Polysphondylium pallidum</name>
    <dbReference type="NCBI Taxonomy" id="670386"/>
    <lineage>
        <taxon>Eukaryota</taxon>
        <taxon>Amoebozoa</taxon>
        <taxon>Evosea</taxon>
        <taxon>Eumycetozoa</taxon>
        <taxon>Dictyostelia</taxon>
        <taxon>Acytosteliales</taxon>
        <taxon>Acytosteliaceae</taxon>
        <taxon>Heterostelium</taxon>
    </lineage>
</organism>
<feature type="compositionally biased region" description="Low complexity" evidence="1">
    <location>
        <begin position="60"/>
        <end position="75"/>
    </location>
</feature>
<keyword evidence="2" id="KW-0732">Signal</keyword>
<sequence length="75" mass="8472">MNIIKTISIMLIVMFLMAMITARPCCESCREDDERCQYNCIDCNRPTTFQTVPPWPEPTSFPSTTKSSTTGSTTK</sequence>
<name>D3BFJ4_HETP5</name>
<evidence type="ECO:0000313" key="5">
    <source>
        <dbReference type="Proteomes" id="UP000001396"/>
    </source>
</evidence>
<dbReference type="GeneID" id="31362210"/>
<proteinExistence type="predicted"/>
<feature type="region of interest" description="Disordered" evidence="1">
    <location>
        <begin position="54"/>
        <end position="75"/>
    </location>
</feature>
<accession>D3BFJ4</accession>
<evidence type="ECO:0000313" key="3">
    <source>
        <dbReference type="EMBL" id="EFA79908.1"/>
    </source>
</evidence>
<dbReference type="EMBL" id="ADBJ01000031">
    <property type="protein sequence ID" value="EFA79908.1"/>
    <property type="molecule type" value="Genomic_DNA"/>
</dbReference>
<evidence type="ECO:0000313" key="4">
    <source>
        <dbReference type="EMBL" id="EFA79912.1"/>
    </source>
</evidence>
<keyword evidence="5" id="KW-1185">Reference proteome</keyword>
<evidence type="ECO:0000256" key="2">
    <source>
        <dbReference type="SAM" id="SignalP"/>
    </source>
</evidence>
<reference evidence="3" key="1">
    <citation type="submission" date="2009-12" db="EMBL/GenBank/DDBJ databases">
        <authorList>
            <person name="Gloeckner G."/>
            <person name="Schaap P."/>
            <person name="Noegel A.A."/>
            <person name="Felder M."/>
            <person name="Platzer M."/>
        </authorList>
    </citation>
    <scope>NUCLEOTIDE SEQUENCE</scope>
    <source>
        <strain evidence="3">PN500</strain>
    </source>
</reference>
<dbReference type="EMBL" id="ADBJ01000031">
    <property type="protein sequence ID" value="EFA79912.1"/>
    <property type="molecule type" value="Genomic_DNA"/>
</dbReference>
<feature type="chain" id="PRO_5010673525" evidence="2">
    <location>
        <begin position="23"/>
        <end position="75"/>
    </location>
</feature>
<evidence type="ECO:0000256" key="1">
    <source>
        <dbReference type="SAM" id="MobiDB-lite"/>
    </source>
</evidence>
<reference evidence="3 5" key="2">
    <citation type="journal article" date="2011" name="Genome Res.">
        <title>Phylogeny-wide analysis of social amoeba genomes highlights ancient origins for complex intercellular communication.</title>
        <authorList>
            <person name="Heidel A.J."/>
            <person name="Lawal H.M."/>
            <person name="Felder M."/>
            <person name="Schilde C."/>
            <person name="Helps N.R."/>
            <person name="Tunggal B."/>
            <person name="Rivero F."/>
            <person name="John U."/>
            <person name="Schleicher M."/>
            <person name="Eichinger L."/>
            <person name="Platzer M."/>
            <person name="Noegel A.A."/>
            <person name="Schaap P."/>
            <person name="Gloeckner G."/>
        </authorList>
    </citation>
    <scope>NUCLEOTIDE SEQUENCE [LARGE SCALE GENOMIC DNA]</scope>
    <source>
        <strain evidence="5">ATCC 26659 / Pp 5 / PN500</strain>
        <strain evidence="3">PN500</strain>
    </source>
</reference>
<dbReference type="InParanoid" id="D3BFJ4"/>
<protein>
    <submittedName>
        <fullName evidence="3">Uncharacterized protein</fullName>
    </submittedName>
</protein>
<dbReference type="Proteomes" id="UP000001396">
    <property type="component" value="Unassembled WGS sequence"/>
</dbReference>
<gene>
    <name evidence="3" type="ORF">PPL_06728</name>
    <name evidence="4" type="ORF">PPL_06732</name>
</gene>
<dbReference type="RefSeq" id="XP_020432029.1">
    <property type="nucleotide sequence ID" value="XM_020577581.1"/>
</dbReference>
<dbReference type="AlphaFoldDB" id="D3BFJ4"/>
<comment type="caution">
    <text evidence="3">The sequence shown here is derived from an EMBL/GenBank/DDBJ whole genome shotgun (WGS) entry which is preliminary data.</text>
</comment>